<sequence length="599" mass="66534">MVRHVRYQYLDARLRQAFDDAGLDRGQRALLQGVLRALDPDAHLGEHVAGLNSAYLAVTRAQTALESHATEDQPRWNLLRRIIATSIACMDAAKPAYAHGGGLELAKARRVLVQVDAAIVADGQRFDPQVAAGAAARLDPGKLRGAVQKWITPLWNGIELPLRARMIAEVAVVVAVHGRDGRQLRADLLRWLKKRGDLADVLWPRKQKHVVAFVVRGARVLRHLDELLPQARQEPLHRNRLPKDDFLKEAVNGSSVLVRVPVEAADVHTAALRGRRILSEVLDQYAAGERLTELNIAPVWQVSEPGGRVTRGTEHQRTVGNAYPLTAYWPAELRSAMRVANLARQVDAPMASAGLAWSALEATGLDPGKIAWLAKACALQMLRQHLVSLHVVVTNHDTDLRKPLDAHVPTTGVKHHLKSVDAWLEVLIQHNRPDAQLEAAQKAITALAESEGGLVQDLTELWRARLADSKVLAGWLREQEDTAAALLEWLYVTRNLAFHAGRFATPADTLTAHAGQAVADLTLEFLGNWRTVERRTHKERPAQKERGGRQETSAVEIYRRLAQRQDQLVARLRRAGSVRRLSVEDISGPDEKWWARGRN</sequence>
<evidence type="ECO:0000313" key="1">
    <source>
        <dbReference type="EMBL" id="SDL89306.1"/>
    </source>
</evidence>
<proteinExistence type="predicted"/>
<reference evidence="2" key="1">
    <citation type="submission" date="2016-10" db="EMBL/GenBank/DDBJ databases">
        <authorList>
            <person name="Varghese N."/>
            <person name="Submissions S."/>
        </authorList>
    </citation>
    <scope>NUCLEOTIDE SEQUENCE [LARGE SCALE GENOMIC DNA]</scope>
    <source>
        <strain evidence="2">DSM 44796</strain>
    </source>
</reference>
<name>A0A1G9NRS5_9PSEU</name>
<dbReference type="Proteomes" id="UP000199682">
    <property type="component" value="Unassembled WGS sequence"/>
</dbReference>
<protein>
    <submittedName>
        <fullName evidence="1">Uncharacterized protein</fullName>
    </submittedName>
</protein>
<gene>
    <name evidence="1" type="ORF">SAMN04488074_114127</name>
</gene>
<dbReference type="AlphaFoldDB" id="A0A1G9NRS5"/>
<dbReference type="EMBL" id="FNET01000014">
    <property type="protein sequence ID" value="SDL89306.1"/>
    <property type="molecule type" value="Genomic_DNA"/>
</dbReference>
<accession>A0A1G9NRS5</accession>
<organism evidence="1 2">
    <name type="scientific">Lentzea albidocapillata subsp. violacea</name>
    <dbReference type="NCBI Taxonomy" id="128104"/>
    <lineage>
        <taxon>Bacteria</taxon>
        <taxon>Bacillati</taxon>
        <taxon>Actinomycetota</taxon>
        <taxon>Actinomycetes</taxon>
        <taxon>Pseudonocardiales</taxon>
        <taxon>Pseudonocardiaceae</taxon>
        <taxon>Lentzea</taxon>
    </lineage>
</organism>
<evidence type="ECO:0000313" key="2">
    <source>
        <dbReference type="Proteomes" id="UP000199682"/>
    </source>
</evidence>